<keyword evidence="3" id="KW-1185">Reference proteome</keyword>
<dbReference type="RefSeq" id="WP_126912801.1">
    <property type="nucleotide sequence ID" value="NZ_CP034587.1"/>
</dbReference>
<gene>
    <name evidence="2" type="ORF">EKH77_02530</name>
</gene>
<dbReference type="Proteomes" id="UP000267900">
    <property type="component" value="Chromosome"/>
</dbReference>
<dbReference type="InterPro" id="IPR036513">
    <property type="entry name" value="STAS_dom_sf"/>
</dbReference>
<dbReference type="OrthoDB" id="3873054at2"/>
<evidence type="ECO:0000313" key="2">
    <source>
        <dbReference type="EMBL" id="AZQ70236.1"/>
    </source>
</evidence>
<name>A0A3S9PCY9_STRLT</name>
<dbReference type="AlphaFoldDB" id="A0A3S9PCY9"/>
<dbReference type="SUPFAM" id="SSF52091">
    <property type="entry name" value="SpoIIaa-like"/>
    <property type="match status" value="1"/>
</dbReference>
<dbReference type="InterPro" id="IPR002645">
    <property type="entry name" value="STAS_dom"/>
</dbReference>
<sequence>MTIEWHYTDHGRLGVMSVSGYLGAHAVPRFGGAIGWAFARGTGPLILDLTALKGWSVEGQRAIADAAARLAAHGRALELAAIPADGSVVPHAAQQPVPVHPDLDTALAAHHAVTDQPVRQWRTDTPNRNTISR</sequence>
<evidence type="ECO:0000313" key="3">
    <source>
        <dbReference type="Proteomes" id="UP000267900"/>
    </source>
</evidence>
<evidence type="ECO:0000259" key="1">
    <source>
        <dbReference type="Pfam" id="PF01740"/>
    </source>
</evidence>
<dbReference type="Pfam" id="PF01740">
    <property type="entry name" value="STAS"/>
    <property type="match status" value="1"/>
</dbReference>
<dbReference type="EMBL" id="CP034587">
    <property type="protein sequence ID" value="AZQ70236.1"/>
    <property type="molecule type" value="Genomic_DNA"/>
</dbReference>
<proteinExistence type="predicted"/>
<protein>
    <submittedName>
        <fullName evidence="2">Anti-sigma factor antagonist</fullName>
    </submittedName>
</protein>
<dbReference type="Gene3D" id="3.30.750.24">
    <property type="entry name" value="STAS domain"/>
    <property type="match status" value="1"/>
</dbReference>
<accession>A0A3S9PCY9</accession>
<feature type="domain" description="STAS" evidence="1">
    <location>
        <begin position="9"/>
        <end position="84"/>
    </location>
</feature>
<reference evidence="2 3" key="1">
    <citation type="submission" date="2018-12" db="EMBL/GenBank/DDBJ databases">
        <title>The whole draft genome of Streptomyce luteoverticillatus CGMCC 15060.</title>
        <authorList>
            <person name="Feng Z."/>
            <person name="Chen G."/>
            <person name="Zhang J."/>
            <person name="Zhu H."/>
            <person name="Yu X."/>
            <person name="Zhang W."/>
            <person name="Zhang X."/>
        </authorList>
    </citation>
    <scope>NUCLEOTIDE SEQUENCE [LARGE SCALE GENOMIC DNA]</scope>
    <source>
        <strain evidence="2 3">CGMCC 15060</strain>
    </source>
</reference>
<organism evidence="2 3">
    <name type="scientific">Streptomyces luteoverticillatus</name>
    <name type="common">Streptoverticillium luteoverticillatus</name>
    <dbReference type="NCBI Taxonomy" id="66425"/>
    <lineage>
        <taxon>Bacteria</taxon>
        <taxon>Bacillati</taxon>
        <taxon>Actinomycetota</taxon>
        <taxon>Actinomycetes</taxon>
        <taxon>Kitasatosporales</taxon>
        <taxon>Streptomycetaceae</taxon>
        <taxon>Streptomyces</taxon>
    </lineage>
</organism>